<feature type="compositionally biased region" description="Pro residues" evidence="2">
    <location>
        <begin position="1140"/>
        <end position="1149"/>
    </location>
</feature>
<dbReference type="Proteomes" id="UP001642464">
    <property type="component" value="Unassembled WGS sequence"/>
</dbReference>
<evidence type="ECO:0000256" key="1">
    <source>
        <dbReference type="ARBA" id="ARBA00022837"/>
    </source>
</evidence>
<feature type="compositionally biased region" description="Low complexity" evidence="2">
    <location>
        <begin position="1150"/>
        <end position="1160"/>
    </location>
</feature>
<gene>
    <name evidence="4" type="ORF">SCF082_LOCUS35717</name>
</gene>
<dbReference type="Gene3D" id="1.10.238.10">
    <property type="entry name" value="EF-hand"/>
    <property type="match status" value="2"/>
</dbReference>
<dbReference type="EMBL" id="CAXAMM010034335">
    <property type="protein sequence ID" value="CAK9072674.1"/>
    <property type="molecule type" value="Genomic_DNA"/>
</dbReference>
<feature type="region of interest" description="Disordered" evidence="2">
    <location>
        <begin position="276"/>
        <end position="302"/>
    </location>
</feature>
<evidence type="ECO:0000256" key="2">
    <source>
        <dbReference type="SAM" id="MobiDB-lite"/>
    </source>
</evidence>
<organism evidence="4 5">
    <name type="scientific">Durusdinium trenchii</name>
    <dbReference type="NCBI Taxonomy" id="1381693"/>
    <lineage>
        <taxon>Eukaryota</taxon>
        <taxon>Sar</taxon>
        <taxon>Alveolata</taxon>
        <taxon>Dinophyceae</taxon>
        <taxon>Suessiales</taxon>
        <taxon>Symbiodiniaceae</taxon>
        <taxon>Durusdinium</taxon>
    </lineage>
</organism>
<keyword evidence="1" id="KW-0106">Calcium</keyword>
<dbReference type="SMART" id="SM00054">
    <property type="entry name" value="EFh"/>
    <property type="match status" value="5"/>
</dbReference>
<evidence type="ECO:0000259" key="3">
    <source>
        <dbReference type="PROSITE" id="PS50222"/>
    </source>
</evidence>
<feature type="region of interest" description="Disordered" evidence="2">
    <location>
        <begin position="815"/>
        <end position="899"/>
    </location>
</feature>
<dbReference type="SUPFAM" id="SSF47473">
    <property type="entry name" value="EF-hand"/>
    <property type="match status" value="3"/>
</dbReference>
<feature type="region of interest" description="Disordered" evidence="2">
    <location>
        <begin position="322"/>
        <end position="376"/>
    </location>
</feature>
<dbReference type="PROSITE" id="PS50222">
    <property type="entry name" value="EF_HAND_2"/>
    <property type="match status" value="1"/>
</dbReference>
<accession>A0ABP0PA78</accession>
<dbReference type="PROSITE" id="PS00018">
    <property type="entry name" value="EF_HAND_1"/>
    <property type="match status" value="1"/>
</dbReference>
<feature type="compositionally biased region" description="Low complexity" evidence="2">
    <location>
        <begin position="286"/>
        <end position="302"/>
    </location>
</feature>
<dbReference type="InterPro" id="IPR002048">
    <property type="entry name" value="EF_hand_dom"/>
</dbReference>
<feature type="compositionally biased region" description="Polar residues" evidence="2">
    <location>
        <begin position="853"/>
        <end position="888"/>
    </location>
</feature>
<keyword evidence="5" id="KW-1185">Reference proteome</keyword>
<feature type="region of interest" description="Disordered" evidence="2">
    <location>
        <begin position="1"/>
        <end position="47"/>
    </location>
</feature>
<dbReference type="InterPro" id="IPR018247">
    <property type="entry name" value="EF_Hand_1_Ca_BS"/>
</dbReference>
<feature type="region of interest" description="Disordered" evidence="2">
    <location>
        <begin position="1104"/>
        <end position="1163"/>
    </location>
</feature>
<proteinExistence type="predicted"/>
<name>A0ABP0PA78_9DINO</name>
<evidence type="ECO:0000313" key="4">
    <source>
        <dbReference type="EMBL" id="CAK9072674.1"/>
    </source>
</evidence>
<reference evidence="4 5" key="1">
    <citation type="submission" date="2024-02" db="EMBL/GenBank/DDBJ databases">
        <authorList>
            <person name="Chen Y."/>
            <person name="Shah S."/>
            <person name="Dougan E. K."/>
            <person name="Thang M."/>
            <person name="Chan C."/>
        </authorList>
    </citation>
    <scope>NUCLEOTIDE SEQUENCE [LARGE SCALE GENOMIC DNA]</scope>
</reference>
<sequence>MAPGQLGVPDDPESPNRDSSKASSSGRPRSKAASRLNEFLDRQSEPTPQYLIRRATSKLHRELVEDTRASDDAGLLGNQGPEGFRLLLSRKFGSVAAAWRVSLDPDGNGRISFGEFNHRCRQMGFTGNLRKLWGELDTDKCGFISLKEIDPKAFQELEDFRALCMDKHGNMLNAWHHGFNLENKPGVPETVFISRCQELGFVGDARRLFKLLRTDWSRRELKLEDFDPQTGEAVYRADPCAEAISYGGGRKATAAPKPKAPLSPLIMSRCNTSHNLKQTRSRLKTAPSSPMSSSLSAGLLSPANHRSKADTFGGIDGDFDLMEGSIKTLPPDETLSPPRSPSRSPSRPGSKAHTLKLSSLDLDEDVSPMSRPCSKARSLRVDGGEERWDVATPTRNSDYIRSCSKVQVMDRSIREEEKINADVGMMNKDELLLQLGLKYGSLRKAWNEVFDPFDSGKIGFQEFCDRMRNIGFLGDMKECWIALGAERDGVLRLRHLDRKSDELMEGFHNTLCDKYGNMLNAWQTAFDPNGRSLIDEAAFVKQCTEEGVEGDLVQLFHDLLDDPLKQKQYKKMSLREFDLAAYQAYARMDTDMIVEAQKYEKTNPLEMSFEERQDNMFSVKWTRAQSKISRTEMAERTKQENEADVGCETLKTLKAMLTKKYKNLAIAWKVALDPLGQGHLSKEDWYNAVRNRVGFHGDLRQLWNEAAKPGAGHISLYDLDPQAVQVLWDFRAFLLEAYGDIMTAWHQGLDPKKRGKIEEEDFAKRLKDMGYEDDVKKLWQLLLAEPHRKYIVLRDIDAKAADAFFRGDDKALTLYGTKSGPRASPSKWTGKLLSPKNDEEEGEEAAARGSSSKDPNTPKSLQLPGTPSKRPNSSQSVSSRAPSNQSVARSHAGDDEENAVYRPTRIAIWSEELGARKRQGAEMRLRQEMDLQVGPKCLDDYRRQLVNGCGSLAAAWRYRMDTECTGRMSFMQFVMAIDRTGGYSGSVKQLWAEISGERDEATFQDLDPDGFELLQAFGMWIVDNYENFPGFWKTIEKYNDEQLDEEDFVGRCLETGLEGISKREMKRIFKMLLPEPSTGRTKLIQPDLQVLMIAMPVESKQVMKRSLTEKTVGVEKTTSSEKTDREEESMASPSSSPKSPLRPPSPASPQSPATPRSPSRVKCSPELPVISVQEFRRTLKRLYGSVHAGWVKYLDVTEVGRVPKGEFVNRARAIGVTGHVAALFAEIDVDNKGFITLQDLDPEVSKITKQFFRKVQETYGSIEEAWPKAFDVSKRRVVGKKEFAKGCEAIGFEGDANKLFSFLQPEAGRTFLELADLGRHAAATVKAPELPPISAEEFRNTLRTDYGSIHGGWLKCLDVSEVGRVRRGDFVTRTRGMGLTGNVAALFLDLDVDKKGFITLQDLDPEVKLLVKHFFRCAQESYGSIEEAWPKAFDVAREGAIGKKEFADGCEAIGFEGDTNIMFTLLLPKVSRTSLELSDLGRFTALKD</sequence>
<protein>
    <recommendedName>
        <fullName evidence="3">EF-hand domain-containing protein</fullName>
    </recommendedName>
</protein>
<feature type="domain" description="EF-hand" evidence="3">
    <location>
        <begin position="103"/>
        <end position="126"/>
    </location>
</feature>
<evidence type="ECO:0000313" key="5">
    <source>
        <dbReference type="Proteomes" id="UP001642464"/>
    </source>
</evidence>
<dbReference type="InterPro" id="IPR011992">
    <property type="entry name" value="EF-hand-dom_pair"/>
</dbReference>
<comment type="caution">
    <text evidence="4">The sequence shown here is derived from an EMBL/GenBank/DDBJ whole genome shotgun (WGS) entry which is preliminary data.</text>
</comment>
<feature type="compositionally biased region" description="Low complexity" evidence="2">
    <location>
        <begin position="21"/>
        <end position="35"/>
    </location>
</feature>